<evidence type="ECO:0000256" key="2">
    <source>
        <dbReference type="ARBA" id="ARBA00022723"/>
    </source>
</evidence>
<dbReference type="Ensembl" id="ENSDCDT00010050118.1">
    <property type="protein sequence ID" value="ENSDCDP00010040256.1"/>
    <property type="gene ID" value="ENSDCDG00010024405.1"/>
</dbReference>
<dbReference type="InterPro" id="IPR017455">
    <property type="entry name" value="Znf_FYVE-rel"/>
</dbReference>
<dbReference type="GO" id="GO:0048788">
    <property type="term" value="C:cytoskeleton of presynaptic active zone"/>
    <property type="evidence" value="ECO:0007669"/>
    <property type="project" value="TreeGrafter"/>
</dbReference>
<dbReference type="SUPFAM" id="SSF57903">
    <property type="entry name" value="FYVE/PHD zinc finger"/>
    <property type="match status" value="1"/>
</dbReference>
<dbReference type="InterPro" id="IPR010911">
    <property type="entry name" value="Rab_BD"/>
</dbReference>
<comment type="subcellular location">
    <subcellularLocation>
        <location evidence="8">Synapse</location>
    </subcellularLocation>
</comment>
<dbReference type="GO" id="GO:0030154">
    <property type="term" value="P:cell differentiation"/>
    <property type="evidence" value="ECO:0007669"/>
    <property type="project" value="UniProtKB-KW"/>
</dbReference>
<keyword evidence="1" id="KW-0597">Phosphoprotein</keyword>
<keyword evidence="7" id="KW-0770">Synapse</keyword>
<dbReference type="FunFam" id="2.30.42.10:FF:000003">
    <property type="entry name" value="Regulating synaptic membrane exocytosis protein 1, putative"/>
    <property type="match status" value="1"/>
</dbReference>
<feature type="compositionally biased region" description="Polar residues" evidence="10">
    <location>
        <begin position="349"/>
        <end position="366"/>
    </location>
</feature>
<dbReference type="CDD" id="cd04031">
    <property type="entry name" value="C2A_RIM1alpha"/>
    <property type="match status" value="1"/>
</dbReference>
<proteinExistence type="predicted"/>
<dbReference type="GO" id="GO:0048167">
    <property type="term" value="P:regulation of synaptic plasticity"/>
    <property type="evidence" value="ECO:0007669"/>
    <property type="project" value="TreeGrafter"/>
</dbReference>
<feature type="compositionally biased region" description="Basic and acidic residues" evidence="10">
    <location>
        <begin position="32"/>
        <end position="52"/>
    </location>
</feature>
<dbReference type="GO" id="GO:0050806">
    <property type="term" value="P:positive regulation of synaptic transmission"/>
    <property type="evidence" value="ECO:0007669"/>
    <property type="project" value="TreeGrafter"/>
</dbReference>
<feature type="region of interest" description="Disordered" evidence="10">
    <location>
        <begin position="822"/>
        <end position="920"/>
    </location>
</feature>
<dbReference type="Pfam" id="PF00595">
    <property type="entry name" value="PDZ"/>
    <property type="match status" value="1"/>
</dbReference>
<feature type="compositionally biased region" description="Basic and acidic residues" evidence="10">
    <location>
        <begin position="337"/>
        <end position="346"/>
    </location>
</feature>
<dbReference type="PROSITE" id="PS50004">
    <property type="entry name" value="C2"/>
    <property type="match status" value="2"/>
</dbReference>
<dbReference type="PROSITE" id="PS50178">
    <property type="entry name" value="ZF_FYVE"/>
    <property type="match status" value="1"/>
</dbReference>
<dbReference type="InterPro" id="IPR039032">
    <property type="entry name" value="Rim-like"/>
</dbReference>
<accession>A0AAY4D7I4</accession>
<dbReference type="SUPFAM" id="SSF50156">
    <property type="entry name" value="PDZ domain-like"/>
    <property type="match status" value="1"/>
</dbReference>
<evidence type="ECO:0000259" key="14">
    <source>
        <dbReference type="PROSITE" id="PS50916"/>
    </source>
</evidence>
<organism evidence="15 16">
    <name type="scientific">Denticeps clupeoides</name>
    <name type="common">denticle herring</name>
    <dbReference type="NCBI Taxonomy" id="299321"/>
    <lineage>
        <taxon>Eukaryota</taxon>
        <taxon>Metazoa</taxon>
        <taxon>Chordata</taxon>
        <taxon>Craniata</taxon>
        <taxon>Vertebrata</taxon>
        <taxon>Euteleostomi</taxon>
        <taxon>Actinopterygii</taxon>
        <taxon>Neopterygii</taxon>
        <taxon>Teleostei</taxon>
        <taxon>Clupei</taxon>
        <taxon>Clupeiformes</taxon>
        <taxon>Denticipitoidei</taxon>
        <taxon>Denticipitidae</taxon>
        <taxon>Denticeps</taxon>
    </lineage>
</organism>
<evidence type="ECO:0000256" key="5">
    <source>
        <dbReference type="ARBA" id="ARBA00022782"/>
    </source>
</evidence>
<feature type="domain" description="FYVE-type" evidence="13">
    <location>
        <begin position="84"/>
        <end position="140"/>
    </location>
</feature>
<keyword evidence="16" id="KW-1185">Reference proteome</keyword>
<feature type="region of interest" description="Disordered" evidence="10">
    <location>
        <begin position="214"/>
        <end position="233"/>
    </location>
</feature>
<dbReference type="InterPro" id="IPR011011">
    <property type="entry name" value="Znf_FYVE_PHD"/>
</dbReference>
<keyword evidence="2" id="KW-0479">Metal-binding</keyword>
<feature type="region of interest" description="Disordered" evidence="10">
    <location>
        <begin position="1"/>
        <end position="60"/>
    </location>
</feature>
<evidence type="ECO:0008006" key="17">
    <source>
        <dbReference type="Google" id="ProtNLM"/>
    </source>
</evidence>
<dbReference type="Proteomes" id="UP000694580">
    <property type="component" value="Chromosome 20"/>
</dbReference>
<evidence type="ECO:0000313" key="15">
    <source>
        <dbReference type="Ensembl" id="ENSDCDP00010040256.1"/>
    </source>
</evidence>
<feature type="compositionally biased region" description="Polar residues" evidence="10">
    <location>
        <begin position="281"/>
        <end position="300"/>
    </location>
</feature>
<dbReference type="FunFam" id="2.60.40.150:FF:000001">
    <property type="entry name" value="Regulating synaptic membrane exocytosis 3, isoform CRA_a"/>
    <property type="match status" value="1"/>
</dbReference>
<evidence type="ECO:0000259" key="13">
    <source>
        <dbReference type="PROSITE" id="PS50178"/>
    </source>
</evidence>
<evidence type="ECO:0000259" key="11">
    <source>
        <dbReference type="PROSITE" id="PS50004"/>
    </source>
</evidence>
<feature type="region of interest" description="Disordered" evidence="10">
    <location>
        <begin position="1126"/>
        <end position="1155"/>
    </location>
</feature>
<feature type="domain" description="C2" evidence="11">
    <location>
        <begin position="547"/>
        <end position="671"/>
    </location>
</feature>
<feature type="compositionally biased region" description="Polar residues" evidence="10">
    <location>
        <begin position="841"/>
        <end position="864"/>
    </location>
</feature>
<feature type="compositionally biased region" description="Basic and acidic residues" evidence="10">
    <location>
        <begin position="246"/>
        <end position="256"/>
    </location>
</feature>
<reference evidence="15" key="3">
    <citation type="submission" date="2025-09" db="UniProtKB">
        <authorList>
            <consortium name="Ensembl"/>
        </authorList>
    </citation>
    <scope>IDENTIFICATION</scope>
</reference>
<dbReference type="SMART" id="SM00239">
    <property type="entry name" value="C2"/>
    <property type="match status" value="2"/>
</dbReference>
<evidence type="ECO:0000256" key="3">
    <source>
        <dbReference type="ARBA" id="ARBA00022737"/>
    </source>
</evidence>
<dbReference type="PANTHER" id="PTHR12157:SF15">
    <property type="entry name" value="REGULATING SYNAPTIC MEMBRANE EXOCYTOSIS PROTEIN 2"/>
    <property type="match status" value="1"/>
</dbReference>
<evidence type="ECO:0000256" key="10">
    <source>
        <dbReference type="SAM" id="MobiDB-lite"/>
    </source>
</evidence>
<dbReference type="InterPro" id="IPR013083">
    <property type="entry name" value="Znf_RING/FYVE/PHD"/>
</dbReference>
<dbReference type="PROSITE" id="PS50916">
    <property type="entry name" value="RABBD"/>
    <property type="match status" value="1"/>
</dbReference>
<feature type="region of interest" description="Disordered" evidence="10">
    <location>
        <begin position="160"/>
        <end position="199"/>
    </location>
</feature>
<feature type="domain" description="PDZ" evidence="12">
    <location>
        <begin position="442"/>
        <end position="511"/>
    </location>
</feature>
<keyword evidence="4 9" id="KW-0863">Zinc-finger</keyword>
<sequence>MSASVGPPAQPELPDLSHLTEEERSIIQAVMERQKKEEEQEQSMLKDKEEPKSPTPQKLHQQFEMYKDQVKKIGDEAQKVQEPKGESPICGICHKTKFADGCGHVCSYCQSKFCARCGGRVSLRSNKVMWVCNLCRKQQEILTKSGAWFYSQQPAGADGCRLGAKRTTPSPGPANQDSLKNGSELSTSSCSQQSDEPLDAELDDYALQRRREEEYQARYRSDPNLARYPVKPQPYEEQMRIHAEVSRARHERRHSDVSLAYTELDELQGGRLSRPPLTGTGPRSYSVDRSSPGQRASNHSPPTPHRSPVLGDGGRRGVGDGLRKQHHLDPSSAMRRGKPDEVDGMLRNDSLSSDQSETVRPPGNQSHRSRRTGKMRQTGSFSSSEEELATTPEYTSCEDVDLETDMDGHWWDQSCWHSDASPMSMHPVTWQPSKDGERLIGRILLNKRMKDGTVPRDTGALLGLKVVGGKMTESGKLCAFITKVKRGSLADTVGHLRPGDQVIEWNGRVLQEHGTCSSSFESQKMGPAISVTSPMSPGMLRDAPQYLSGQLSVKLWYDKVGHQLIVTILGAKDLPSRDDGRPRNPYVKIYFLPDRSDKSKRRTKTVKKSLEPKWNQTFMYSPVHRREFRERMLEITLWDQARVREEESEFLGEILIELETALLDDQQHWYKLQTHDLSSMPLPNPSPYMQRRLLQGESPTRRLQRSQRISDSEFSDYDCKDGIGVISGDNYRHNGRDFQSSTLSVPEQVMSSNHCSRSDMFRTRSRSPSVPPPQRVWVRVTVVTFLSFVCALQRGLDTLSMKSSDSDVSDVSAMSSVSRLSSASYMSVQSERARGSRRISDFTSKTKNRQSAGAGSNITKSSSVGGEMCSLGRNDDDDEDKKRRSSFGAKMAAMVGLGKKSQSTSQLDPEEEGKKKKPVRLAIQRSVETGLAIEFKNRMTRQPSRETAEDGENPKPGNLIFPGVKISSDSQFTEFLDGLGPAQLAGRQTLATPPMGDIQIGMVHRKERLDVEVIRARGLVGKPGNKQTPAPYVKVYLLDNGKCINKKKTRLARKTLDPLYQQQLQFEENPEGKVLQIIVWGDYGRMDHKSFMGAAQILLDDLELTNMVIGWYKLFPPTSLVDPTLAPLSSKPSQSNSLETVPSCIKKNSGRSEGK</sequence>
<dbReference type="InterPro" id="IPR036034">
    <property type="entry name" value="PDZ_sf"/>
</dbReference>
<dbReference type="GO" id="GO:0031267">
    <property type="term" value="F:small GTPase binding"/>
    <property type="evidence" value="ECO:0007669"/>
    <property type="project" value="InterPro"/>
</dbReference>
<dbReference type="InterPro" id="IPR001478">
    <property type="entry name" value="PDZ"/>
</dbReference>
<name>A0AAY4D7I4_9TELE</name>
<dbReference type="PROSITE" id="PS50106">
    <property type="entry name" value="PDZ"/>
    <property type="match status" value="1"/>
</dbReference>
<feature type="region of interest" description="Disordered" evidence="10">
    <location>
        <begin position="246"/>
        <end position="394"/>
    </location>
</feature>
<dbReference type="GO" id="GO:0044325">
    <property type="term" value="F:transmembrane transporter binding"/>
    <property type="evidence" value="ECO:0007669"/>
    <property type="project" value="TreeGrafter"/>
</dbReference>
<dbReference type="InterPro" id="IPR035892">
    <property type="entry name" value="C2_domain_sf"/>
</dbReference>
<dbReference type="GO" id="GO:0042734">
    <property type="term" value="C:presynaptic membrane"/>
    <property type="evidence" value="ECO:0007669"/>
    <property type="project" value="TreeGrafter"/>
</dbReference>
<dbReference type="Gene3D" id="2.30.42.10">
    <property type="match status" value="1"/>
</dbReference>
<feature type="domain" description="RabBD" evidence="14">
    <location>
        <begin position="13"/>
        <end position="152"/>
    </location>
</feature>
<evidence type="ECO:0000256" key="1">
    <source>
        <dbReference type="ARBA" id="ARBA00022553"/>
    </source>
</evidence>
<evidence type="ECO:0000256" key="4">
    <source>
        <dbReference type="ARBA" id="ARBA00022771"/>
    </source>
</evidence>
<dbReference type="SUPFAM" id="SSF49562">
    <property type="entry name" value="C2 domain (Calcium/lipid-binding domain, CaLB)"/>
    <property type="match status" value="2"/>
</dbReference>
<keyword evidence="6" id="KW-0862">Zinc</keyword>
<dbReference type="PANTHER" id="PTHR12157">
    <property type="entry name" value="REGULATING SYNAPTIC MEMBRANE EXOCYTOSIS PROTEIN"/>
    <property type="match status" value="1"/>
</dbReference>
<dbReference type="GO" id="GO:0042391">
    <property type="term" value="P:regulation of membrane potential"/>
    <property type="evidence" value="ECO:0007669"/>
    <property type="project" value="TreeGrafter"/>
</dbReference>
<evidence type="ECO:0000313" key="16">
    <source>
        <dbReference type="Proteomes" id="UP000694580"/>
    </source>
</evidence>
<feature type="compositionally biased region" description="Polar residues" evidence="10">
    <location>
        <begin position="1130"/>
        <end position="1140"/>
    </location>
</feature>
<dbReference type="CDD" id="cd04028">
    <property type="entry name" value="C2B_RIM1alpha"/>
    <property type="match status" value="1"/>
</dbReference>
<dbReference type="Pfam" id="PF00168">
    <property type="entry name" value="C2"/>
    <property type="match status" value="2"/>
</dbReference>
<evidence type="ECO:0000259" key="12">
    <source>
        <dbReference type="PROSITE" id="PS50106"/>
    </source>
</evidence>
<reference evidence="15" key="2">
    <citation type="submission" date="2025-08" db="UniProtKB">
        <authorList>
            <consortium name="Ensembl"/>
        </authorList>
    </citation>
    <scope>IDENTIFICATION</scope>
</reference>
<dbReference type="GeneTree" id="ENSGT00940000155236"/>
<dbReference type="GO" id="GO:0006886">
    <property type="term" value="P:intracellular protein transport"/>
    <property type="evidence" value="ECO:0007669"/>
    <property type="project" value="InterPro"/>
</dbReference>
<feature type="region of interest" description="Disordered" evidence="10">
    <location>
        <begin position="937"/>
        <end position="957"/>
    </location>
</feature>
<dbReference type="Gene3D" id="2.60.40.150">
    <property type="entry name" value="C2 domain"/>
    <property type="match status" value="2"/>
</dbReference>
<feature type="domain" description="C2" evidence="11">
    <location>
        <begin position="994"/>
        <end position="1112"/>
    </location>
</feature>
<evidence type="ECO:0000256" key="6">
    <source>
        <dbReference type="ARBA" id="ARBA00022833"/>
    </source>
</evidence>
<feature type="compositionally biased region" description="Low complexity" evidence="10">
    <location>
        <begin position="183"/>
        <end position="194"/>
    </location>
</feature>
<dbReference type="InterPro" id="IPR054386">
    <property type="entry name" value="RIM_Znf"/>
</dbReference>
<dbReference type="CDD" id="cd06714">
    <property type="entry name" value="PDZ_RIM-like"/>
    <property type="match status" value="1"/>
</dbReference>
<dbReference type="GO" id="GO:0008270">
    <property type="term" value="F:zinc ion binding"/>
    <property type="evidence" value="ECO:0007669"/>
    <property type="project" value="UniProtKB-KW"/>
</dbReference>
<evidence type="ECO:0000256" key="7">
    <source>
        <dbReference type="ARBA" id="ARBA00023018"/>
    </source>
</evidence>
<dbReference type="AlphaFoldDB" id="A0AAY4D7I4"/>
<feature type="compositionally biased region" description="Basic and acidic residues" evidence="10">
    <location>
        <begin position="831"/>
        <end position="840"/>
    </location>
</feature>
<evidence type="ECO:0000256" key="9">
    <source>
        <dbReference type="PROSITE-ProRule" id="PRU00091"/>
    </source>
</evidence>
<dbReference type="SMART" id="SM00228">
    <property type="entry name" value="PDZ"/>
    <property type="match status" value="1"/>
</dbReference>
<dbReference type="FunFam" id="3.30.40.10:FF:000044">
    <property type="entry name" value="Regulating synaptic membrane exocytosis protein 2"/>
    <property type="match status" value="1"/>
</dbReference>
<dbReference type="Gene3D" id="3.30.40.10">
    <property type="entry name" value="Zinc/RING finger domain, C3HC4 (zinc finger)"/>
    <property type="match status" value="1"/>
</dbReference>
<dbReference type="InterPro" id="IPR000008">
    <property type="entry name" value="C2_dom"/>
</dbReference>
<dbReference type="GO" id="GO:2000300">
    <property type="term" value="P:regulation of synaptic vesicle exocytosis"/>
    <property type="evidence" value="ECO:0007669"/>
    <property type="project" value="TreeGrafter"/>
</dbReference>
<reference evidence="15 16" key="1">
    <citation type="submission" date="2020-06" db="EMBL/GenBank/DDBJ databases">
        <authorList>
            <consortium name="Wellcome Sanger Institute Data Sharing"/>
        </authorList>
    </citation>
    <scope>NUCLEOTIDE SEQUENCE [LARGE SCALE GENOMIC DNA]</scope>
</reference>
<protein>
    <recommendedName>
        <fullName evidence="17">Regulating synaptic membrane exocytosis 2b</fullName>
    </recommendedName>
</protein>
<feature type="compositionally biased region" description="Polar residues" evidence="10">
    <location>
        <begin position="167"/>
        <end position="181"/>
    </location>
</feature>
<dbReference type="Pfam" id="PF22601">
    <property type="entry name" value="RIM2a_ZnF"/>
    <property type="match status" value="1"/>
</dbReference>
<evidence type="ECO:0000256" key="8">
    <source>
        <dbReference type="ARBA" id="ARBA00034103"/>
    </source>
</evidence>
<dbReference type="GO" id="GO:0048791">
    <property type="term" value="P:calcium ion-regulated exocytosis of neurotransmitter"/>
    <property type="evidence" value="ECO:0007669"/>
    <property type="project" value="TreeGrafter"/>
</dbReference>
<gene>
    <name evidence="15" type="primary">RIMS2</name>
</gene>
<keyword evidence="5" id="KW-0221">Differentiation</keyword>
<keyword evidence="3" id="KW-0677">Repeat</keyword>
<feature type="compositionally biased region" description="Basic and acidic residues" evidence="10">
    <location>
        <begin position="313"/>
        <end position="329"/>
    </location>
</feature>
<dbReference type="FunFam" id="2.60.40.150:FF:000003">
    <property type="entry name" value="Regulating synaptic membrane exocytosis protein 2"/>
    <property type="match status" value="1"/>
</dbReference>